<dbReference type="AlphaFoldDB" id="A0A1M7RY92"/>
<dbReference type="STRING" id="1189325.SAMN04488119_102203"/>
<keyword evidence="2" id="KW-0645">Protease</keyword>
<dbReference type="Gene3D" id="2.40.70.10">
    <property type="entry name" value="Acid Proteases"/>
    <property type="match status" value="1"/>
</dbReference>
<feature type="transmembrane region" description="Helical" evidence="1">
    <location>
        <begin position="42"/>
        <end position="58"/>
    </location>
</feature>
<dbReference type="Pfam" id="PF13975">
    <property type="entry name" value="gag-asp_proteas"/>
    <property type="match status" value="1"/>
</dbReference>
<dbReference type="Proteomes" id="UP000184066">
    <property type="component" value="Unassembled WGS sequence"/>
</dbReference>
<evidence type="ECO:0000256" key="1">
    <source>
        <dbReference type="SAM" id="Phobius"/>
    </source>
</evidence>
<dbReference type="InterPro" id="IPR034122">
    <property type="entry name" value="Retropepsin-like_bacterial"/>
</dbReference>
<sequence length="197" mass="20842">MTAQIDADAAARILYLALLGGALLAGLILRRRRRLSALARDGLAWAAILLTLALLYALREPLIAALRPDLPAPAEAGALTLRRGADGHFRIAAEVNGAPVTFLLDTGASGLVLTMRDARRAGLDVDALTWSGRARTANGVVRTAPVRIETLRIGPHVLRDVPAHVNEGALFSSLMGMSVLSRFSKVSIEGDTLTLVP</sequence>
<evidence type="ECO:0000313" key="3">
    <source>
        <dbReference type="Proteomes" id="UP000184066"/>
    </source>
</evidence>
<keyword evidence="2" id="KW-0378">Hydrolase</keyword>
<organism evidence="2 3">
    <name type="scientific">Oceanicella actignis</name>
    <dbReference type="NCBI Taxonomy" id="1189325"/>
    <lineage>
        <taxon>Bacteria</taxon>
        <taxon>Pseudomonadati</taxon>
        <taxon>Pseudomonadota</taxon>
        <taxon>Alphaproteobacteria</taxon>
        <taxon>Rhodobacterales</taxon>
        <taxon>Paracoccaceae</taxon>
        <taxon>Oceanicella</taxon>
    </lineage>
</organism>
<keyword evidence="1" id="KW-0812">Transmembrane</keyword>
<dbReference type="InterPro" id="IPR021109">
    <property type="entry name" value="Peptidase_aspartic_dom_sf"/>
</dbReference>
<keyword evidence="1" id="KW-1133">Transmembrane helix</keyword>
<keyword evidence="1" id="KW-0472">Membrane</keyword>
<feature type="transmembrane region" description="Helical" evidence="1">
    <location>
        <begin position="12"/>
        <end position="30"/>
    </location>
</feature>
<protein>
    <submittedName>
        <fullName evidence="2">Aspartyl protease family protein</fullName>
    </submittedName>
</protein>
<dbReference type="OrthoDB" id="7595324at2"/>
<keyword evidence="3" id="KW-1185">Reference proteome</keyword>
<proteinExistence type="predicted"/>
<name>A0A1M7RY92_9RHOB</name>
<reference evidence="2 3" key="1">
    <citation type="submission" date="2016-12" db="EMBL/GenBank/DDBJ databases">
        <authorList>
            <person name="Song W.-J."/>
            <person name="Kurnit D.M."/>
        </authorList>
    </citation>
    <scope>NUCLEOTIDE SEQUENCE [LARGE SCALE GENOMIC DNA]</scope>
    <source>
        <strain evidence="2 3">CGMCC 1.10808</strain>
    </source>
</reference>
<dbReference type="NCBIfam" id="TIGR02281">
    <property type="entry name" value="clan_AA_DTGA"/>
    <property type="match status" value="1"/>
</dbReference>
<dbReference type="EMBL" id="FRDL01000001">
    <property type="protein sequence ID" value="SHN51299.1"/>
    <property type="molecule type" value="Genomic_DNA"/>
</dbReference>
<dbReference type="InterPro" id="IPR011969">
    <property type="entry name" value="Clan_AA_Asp_peptidase_C"/>
</dbReference>
<evidence type="ECO:0000313" key="2">
    <source>
        <dbReference type="EMBL" id="SHN51299.1"/>
    </source>
</evidence>
<gene>
    <name evidence="2" type="ORF">SAMN05216200_101315</name>
</gene>
<dbReference type="GO" id="GO:0006508">
    <property type="term" value="P:proteolysis"/>
    <property type="evidence" value="ECO:0007669"/>
    <property type="project" value="UniProtKB-KW"/>
</dbReference>
<dbReference type="GO" id="GO:0008233">
    <property type="term" value="F:peptidase activity"/>
    <property type="evidence" value="ECO:0007669"/>
    <property type="project" value="UniProtKB-KW"/>
</dbReference>
<dbReference type="SUPFAM" id="SSF50630">
    <property type="entry name" value="Acid proteases"/>
    <property type="match status" value="1"/>
</dbReference>
<accession>A0A1M7RY92</accession>
<dbReference type="CDD" id="cd05483">
    <property type="entry name" value="retropepsin_like_bacteria"/>
    <property type="match status" value="1"/>
</dbReference>
<dbReference type="RefSeq" id="WP_083581070.1">
    <property type="nucleotide sequence ID" value="NZ_FOHL01000002.1"/>
</dbReference>